<proteinExistence type="predicted"/>
<keyword evidence="3" id="KW-1185">Reference proteome</keyword>
<feature type="region of interest" description="Disordered" evidence="1">
    <location>
        <begin position="1"/>
        <end position="143"/>
    </location>
</feature>
<sequence>MPYDTTPQKSSVQKEETDDPATPTADPRKATPPAGQEGDQNILERSGRQNSGRPVEHPKGRGTPSQKLKDLEEWKGDPTENNYEKHQHPRKRTGMRNQRTEHTRPETASNAEHKKSEVTTGRAPATRTTGVHTIHTGSRHSSQ</sequence>
<dbReference type="Proteomes" id="UP001066276">
    <property type="component" value="Chromosome 5"/>
</dbReference>
<feature type="compositionally biased region" description="Basic and acidic residues" evidence="1">
    <location>
        <begin position="98"/>
        <end position="117"/>
    </location>
</feature>
<accession>A0AAV7RW57</accession>
<dbReference type="AlphaFoldDB" id="A0AAV7RW57"/>
<reference evidence="2" key="1">
    <citation type="journal article" date="2022" name="bioRxiv">
        <title>Sequencing and chromosome-scale assembly of the giantPleurodeles waltlgenome.</title>
        <authorList>
            <person name="Brown T."/>
            <person name="Elewa A."/>
            <person name="Iarovenko S."/>
            <person name="Subramanian E."/>
            <person name="Araus A.J."/>
            <person name="Petzold A."/>
            <person name="Susuki M."/>
            <person name="Suzuki K.-i.T."/>
            <person name="Hayashi T."/>
            <person name="Toyoda A."/>
            <person name="Oliveira C."/>
            <person name="Osipova E."/>
            <person name="Leigh N.D."/>
            <person name="Simon A."/>
            <person name="Yun M.H."/>
        </authorList>
    </citation>
    <scope>NUCLEOTIDE SEQUENCE</scope>
    <source>
        <strain evidence="2">20211129_DDA</strain>
        <tissue evidence="2">Liver</tissue>
    </source>
</reference>
<evidence type="ECO:0000256" key="1">
    <source>
        <dbReference type="SAM" id="MobiDB-lite"/>
    </source>
</evidence>
<feature type="compositionally biased region" description="Polar residues" evidence="1">
    <location>
        <begin position="1"/>
        <end position="11"/>
    </location>
</feature>
<comment type="caution">
    <text evidence="2">The sequence shown here is derived from an EMBL/GenBank/DDBJ whole genome shotgun (WGS) entry which is preliminary data.</text>
</comment>
<protein>
    <submittedName>
        <fullName evidence="2">Uncharacterized protein</fullName>
    </submittedName>
</protein>
<name>A0AAV7RW57_PLEWA</name>
<evidence type="ECO:0000313" key="2">
    <source>
        <dbReference type="EMBL" id="KAJ1155073.1"/>
    </source>
</evidence>
<feature type="compositionally biased region" description="Basic and acidic residues" evidence="1">
    <location>
        <begin position="67"/>
        <end position="86"/>
    </location>
</feature>
<gene>
    <name evidence="2" type="ORF">NDU88_007809</name>
</gene>
<feature type="compositionally biased region" description="Low complexity" evidence="1">
    <location>
        <begin position="118"/>
        <end position="131"/>
    </location>
</feature>
<organism evidence="2 3">
    <name type="scientific">Pleurodeles waltl</name>
    <name type="common">Iberian ribbed newt</name>
    <dbReference type="NCBI Taxonomy" id="8319"/>
    <lineage>
        <taxon>Eukaryota</taxon>
        <taxon>Metazoa</taxon>
        <taxon>Chordata</taxon>
        <taxon>Craniata</taxon>
        <taxon>Vertebrata</taxon>
        <taxon>Euteleostomi</taxon>
        <taxon>Amphibia</taxon>
        <taxon>Batrachia</taxon>
        <taxon>Caudata</taxon>
        <taxon>Salamandroidea</taxon>
        <taxon>Salamandridae</taxon>
        <taxon>Pleurodelinae</taxon>
        <taxon>Pleurodeles</taxon>
    </lineage>
</organism>
<dbReference type="EMBL" id="JANPWB010000009">
    <property type="protein sequence ID" value="KAJ1155073.1"/>
    <property type="molecule type" value="Genomic_DNA"/>
</dbReference>
<evidence type="ECO:0000313" key="3">
    <source>
        <dbReference type="Proteomes" id="UP001066276"/>
    </source>
</evidence>